<dbReference type="SUPFAM" id="SSF48264">
    <property type="entry name" value="Cytochrome P450"/>
    <property type="match status" value="1"/>
</dbReference>
<dbReference type="PANTHER" id="PTHR46696:SF1">
    <property type="entry name" value="CYTOCHROME P450 YJIB-RELATED"/>
    <property type="match status" value="1"/>
</dbReference>
<evidence type="ECO:0000256" key="1">
    <source>
        <dbReference type="ARBA" id="ARBA00010617"/>
    </source>
</evidence>
<reference evidence="2 3" key="1">
    <citation type="submission" date="2021-01" db="EMBL/GenBank/DDBJ databases">
        <title>WGS of actinomycetes isolated from Thailand.</title>
        <authorList>
            <person name="Thawai C."/>
        </authorList>
    </citation>
    <scope>NUCLEOTIDE SEQUENCE [LARGE SCALE GENOMIC DNA]</scope>
    <source>
        <strain evidence="2 3">CA1R205</strain>
    </source>
</reference>
<dbReference type="RefSeq" id="WP_201883053.1">
    <property type="nucleotide sequence ID" value="NZ_JAERRF010000049.1"/>
</dbReference>
<dbReference type="InterPro" id="IPR036396">
    <property type="entry name" value="Cyt_P450_sf"/>
</dbReference>
<dbReference type="Gene3D" id="1.10.630.10">
    <property type="entry name" value="Cytochrome P450"/>
    <property type="match status" value="1"/>
</dbReference>
<dbReference type="PRINTS" id="PR00385">
    <property type="entry name" value="P450"/>
</dbReference>
<dbReference type="InterPro" id="IPR002397">
    <property type="entry name" value="Cyt_P450_B"/>
</dbReference>
<comment type="caution">
    <text evidence="2">The sequence shown here is derived from an EMBL/GenBank/DDBJ whole genome shotgun (WGS) entry which is preliminary data.</text>
</comment>
<gene>
    <name evidence="2" type="ORF">JK363_39225</name>
</gene>
<dbReference type="PROSITE" id="PS00086">
    <property type="entry name" value="CYTOCHROME_P450"/>
    <property type="match status" value="1"/>
</dbReference>
<dbReference type="EMBL" id="JAERRF010000049">
    <property type="protein sequence ID" value="MBL1102534.1"/>
    <property type="molecule type" value="Genomic_DNA"/>
</dbReference>
<organism evidence="2 3">
    <name type="scientific">Streptomyces coffeae</name>
    <dbReference type="NCBI Taxonomy" id="621382"/>
    <lineage>
        <taxon>Bacteria</taxon>
        <taxon>Bacillati</taxon>
        <taxon>Actinomycetota</taxon>
        <taxon>Actinomycetes</taxon>
        <taxon>Kitasatosporales</taxon>
        <taxon>Streptomycetaceae</taxon>
        <taxon>Streptomyces</taxon>
    </lineage>
</organism>
<dbReference type="PANTHER" id="PTHR46696">
    <property type="entry name" value="P450, PUTATIVE (EUROFUNG)-RELATED"/>
    <property type="match status" value="1"/>
</dbReference>
<name>A0ABS1NRA5_9ACTN</name>
<evidence type="ECO:0000313" key="3">
    <source>
        <dbReference type="Proteomes" id="UP000634229"/>
    </source>
</evidence>
<dbReference type="InterPro" id="IPR017972">
    <property type="entry name" value="Cyt_P450_CS"/>
</dbReference>
<protein>
    <submittedName>
        <fullName evidence="2">Cytochrome P450</fullName>
    </submittedName>
</protein>
<dbReference type="InterPro" id="IPR001128">
    <property type="entry name" value="Cyt_P450"/>
</dbReference>
<dbReference type="Proteomes" id="UP000634229">
    <property type="component" value="Unassembled WGS sequence"/>
</dbReference>
<proteinExistence type="inferred from homology"/>
<sequence>MPNAACPEEIDPFAATAHGLSEPDLMHAALRAAGPLVPMNFPAGGQVWIVTDAHLAREVLADPRIAKDPALAPPGWDRQRAGLEPTAAEQPCLTTLDGPEHATLRRAHAPLLNAKRIREQSDRIHAIARHLLAERATDRAPVDLMAGFTTSYPLTVLLDLLGIPLDHLDRAVGACTRMLSNKPGDQGRAIAALTELAAAGLHDDSQGLAAELRDRVPADTTNDQLRYHLFTLIFAGQLTTDAALGTLIAHTLAGGPHRTPADADNIDELVRDTLRTHPPAPFTLWRFTTTEIELAGIRLPARTPILVDIQGINANPTRTLAPDLTFGAGPHYCIGAHLAHLELRAVVTVLRTDFPHARLTVPFTELQQTSIGGLQGSRLTTLPVALHG</sequence>
<accession>A0ABS1NRA5</accession>
<dbReference type="PRINTS" id="PR00359">
    <property type="entry name" value="BP450"/>
</dbReference>
<keyword evidence="3" id="KW-1185">Reference proteome</keyword>
<comment type="similarity">
    <text evidence="1">Belongs to the cytochrome P450 family.</text>
</comment>
<evidence type="ECO:0000313" key="2">
    <source>
        <dbReference type="EMBL" id="MBL1102534.1"/>
    </source>
</evidence>